<evidence type="ECO:0000256" key="8">
    <source>
        <dbReference type="SAM" id="Phobius"/>
    </source>
</evidence>
<keyword evidence="10" id="KW-1185">Reference proteome</keyword>
<comment type="caution">
    <text evidence="9">The sequence shown here is derived from an EMBL/GenBank/DDBJ whole genome shotgun (WGS) entry which is preliminary data.</text>
</comment>
<keyword evidence="4" id="KW-1003">Cell membrane</keyword>
<sequence>MAKKIIRSDEKKSIMGLDVNGPVFFTSSIIIIISITLTLIFREQAESYFNEIQNFISNTVGWFFVLCVNIFLIFVIYLAFSKYGEIRIGGKDARPEFKTLSWFAMLFSAGMGIGLLFWSIAEPVTHFMNPPLAEEGTPLAAQEAMNFTFLHWGFHAWGVYALVGLSLAYFTYSHGLPLTIRSVFYPLMGDKIYGKWGDLIDIFAVLATLFGLATSLGLGVQQIAAGLAHVFGLSSGIVTQVALIAGITLVATASVVLGVDKGVKFLSEWNMRIAVLLLVLVVLLGPTIFILQSFVQNTGNYFYSFLQISTWTESYTGNNWQNAWTVFYWGWWIAWSPFVGMFIARISKGRSIKEFILGVLIVPSLITFFWITAFGSTSIQQALVGNEAVLDAVDDNIATALFVFLEDYPFAVVLNVIGVILIGGFFVTSSDSGSLVVDSLTSGGKIDAPVGQRIFWAVAEGTVAAVLLIGGGLQALQTASIATGLPFAFILLFMCYSLYTALQDEHRQSEERKTQKEWESYEERLADIIKKRGSAKSNPNL</sequence>
<evidence type="ECO:0000256" key="7">
    <source>
        <dbReference type="ARBA" id="ARBA00023136"/>
    </source>
</evidence>
<dbReference type="Proteomes" id="UP001261624">
    <property type="component" value="Unassembled WGS sequence"/>
</dbReference>
<evidence type="ECO:0000256" key="1">
    <source>
        <dbReference type="ARBA" id="ARBA00004651"/>
    </source>
</evidence>
<dbReference type="PANTHER" id="PTHR30047">
    <property type="entry name" value="HIGH-AFFINITY CHOLINE TRANSPORT PROTEIN-RELATED"/>
    <property type="match status" value="1"/>
</dbReference>
<feature type="transmembrane region" description="Helical" evidence="8">
    <location>
        <begin position="355"/>
        <end position="373"/>
    </location>
</feature>
<organism evidence="9 10">
    <name type="scientific">Autumnicola patrickiae</name>
    <dbReference type="NCBI Taxonomy" id="3075591"/>
    <lineage>
        <taxon>Bacteria</taxon>
        <taxon>Pseudomonadati</taxon>
        <taxon>Bacteroidota</taxon>
        <taxon>Flavobacteriia</taxon>
        <taxon>Flavobacteriales</taxon>
        <taxon>Flavobacteriaceae</taxon>
        <taxon>Autumnicola</taxon>
    </lineage>
</organism>
<feature type="transmembrane region" description="Helical" evidence="8">
    <location>
        <begin position="61"/>
        <end position="80"/>
    </location>
</feature>
<feature type="transmembrane region" description="Helical" evidence="8">
    <location>
        <begin position="237"/>
        <end position="259"/>
    </location>
</feature>
<evidence type="ECO:0000256" key="6">
    <source>
        <dbReference type="ARBA" id="ARBA00022989"/>
    </source>
</evidence>
<feature type="transmembrane region" description="Helical" evidence="8">
    <location>
        <begin position="479"/>
        <end position="502"/>
    </location>
</feature>
<dbReference type="InterPro" id="IPR000060">
    <property type="entry name" value="BCCT_transptr"/>
</dbReference>
<keyword evidence="7 8" id="KW-0472">Membrane</keyword>
<name>A0ABU3DYG7_9FLAO</name>
<dbReference type="NCBIfam" id="TIGR00842">
    <property type="entry name" value="bcct"/>
    <property type="match status" value="1"/>
</dbReference>
<dbReference type="InterPro" id="IPR018093">
    <property type="entry name" value="BCCT_CS"/>
</dbReference>
<comment type="similarity">
    <text evidence="2">Belongs to the BCCT transporter (TC 2.A.15) family.</text>
</comment>
<dbReference type="PROSITE" id="PS01303">
    <property type="entry name" value="BCCT"/>
    <property type="match status" value="1"/>
</dbReference>
<feature type="transmembrane region" description="Helical" evidence="8">
    <location>
        <begin position="100"/>
        <end position="121"/>
    </location>
</feature>
<dbReference type="Pfam" id="PF02028">
    <property type="entry name" value="BCCT"/>
    <property type="match status" value="1"/>
</dbReference>
<keyword evidence="3" id="KW-0813">Transport</keyword>
<evidence type="ECO:0000256" key="4">
    <source>
        <dbReference type="ARBA" id="ARBA00022475"/>
    </source>
</evidence>
<feature type="transmembrane region" description="Helical" evidence="8">
    <location>
        <begin position="326"/>
        <end position="343"/>
    </location>
</feature>
<reference evidence="9 10" key="1">
    <citation type="submission" date="2023-09" db="EMBL/GenBank/DDBJ databases">
        <authorList>
            <person name="Rey-Velasco X."/>
        </authorList>
    </citation>
    <scope>NUCLEOTIDE SEQUENCE [LARGE SCALE GENOMIC DNA]</scope>
    <source>
        <strain evidence="9 10">F188</strain>
    </source>
</reference>
<feature type="transmembrane region" description="Helical" evidence="8">
    <location>
        <begin position="408"/>
        <end position="427"/>
    </location>
</feature>
<feature type="transmembrane region" description="Helical" evidence="8">
    <location>
        <begin position="454"/>
        <end position="473"/>
    </location>
</feature>
<evidence type="ECO:0000313" key="9">
    <source>
        <dbReference type="EMBL" id="MDT0688774.1"/>
    </source>
</evidence>
<dbReference type="EMBL" id="JAVRHM010000002">
    <property type="protein sequence ID" value="MDT0688774.1"/>
    <property type="molecule type" value="Genomic_DNA"/>
</dbReference>
<keyword evidence="6 8" id="KW-1133">Transmembrane helix</keyword>
<feature type="transmembrane region" description="Helical" evidence="8">
    <location>
        <begin position="157"/>
        <end position="178"/>
    </location>
</feature>
<gene>
    <name evidence="9" type="ORF">RM549_03205</name>
</gene>
<evidence type="ECO:0000256" key="2">
    <source>
        <dbReference type="ARBA" id="ARBA00005658"/>
    </source>
</evidence>
<evidence type="ECO:0000256" key="3">
    <source>
        <dbReference type="ARBA" id="ARBA00022448"/>
    </source>
</evidence>
<comment type="subcellular location">
    <subcellularLocation>
        <location evidence="1">Cell membrane</location>
        <topology evidence="1">Multi-pass membrane protein</topology>
    </subcellularLocation>
</comment>
<feature type="transmembrane region" description="Helical" evidence="8">
    <location>
        <begin position="21"/>
        <end position="41"/>
    </location>
</feature>
<keyword evidence="5 8" id="KW-0812">Transmembrane</keyword>
<accession>A0ABU3DYG7</accession>
<feature type="transmembrane region" description="Helical" evidence="8">
    <location>
        <begin position="271"/>
        <end position="295"/>
    </location>
</feature>
<evidence type="ECO:0000313" key="10">
    <source>
        <dbReference type="Proteomes" id="UP001261624"/>
    </source>
</evidence>
<dbReference type="PANTHER" id="PTHR30047:SF7">
    <property type="entry name" value="HIGH-AFFINITY CHOLINE TRANSPORT PROTEIN"/>
    <property type="match status" value="1"/>
</dbReference>
<feature type="transmembrane region" description="Helical" evidence="8">
    <location>
        <begin position="199"/>
        <end position="225"/>
    </location>
</feature>
<protein>
    <submittedName>
        <fullName evidence="9">BCCT family transporter</fullName>
    </submittedName>
</protein>
<evidence type="ECO:0000256" key="5">
    <source>
        <dbReference type="ARBA" id="ARBA00022692"/>
    </source>
</evidence>
<dbReference type="RefSeq" id="WP_311681052.1">
    <property type="nucleotide sequence ID" value="NZ_JAVRHM010000002.1"/>
</dbReference>
<proteinExistence type="inferred from homology"/>